<dbReference type="Proteomes" id="UP000636949">
    <property type="component" value="Unassembled WGS sequence"/>
</dbReference>
<dbReference type="GO" id="GO:0022857">
    <property type="term" value="F:transmembrane transporter activity"/>
    <property type="evidence" value="ECO:0007669"/>
    <property type="project" value="InterPro"/>
</dbReference>
<keyword evidence="5 7" id="KW-1133">Transmembrane helix</keyword>
<dbReference type="Pfam" id="PF13520">
    <property type="entry name" value="AA_permease_2"/>
    <property type="match status" value="1"/>
</dbReference>
<gene>
    <name evidence="8" type="primary">gabP</name>
    <name evidence="8" type="ORF">GCM10010995_03810</name>
</gene>
<keyword evidence="6 7" id="KW-0472">Membrane</keyword>
<feature type="transmembrane region" description="Helical" evidence="7">
    <location>
        <begin position="331"/>
        <end position="349"/>
    </location>
</feature>
<evidence type="ECO:0000256" key="4">
    <source>
        <dbReference type="ARBA" id="ARBA00022692"/>
    </source>
</evidence>
<comment type="caution">
    <text evidence="8">The sequence shown here is derived from an EMBL/GenBank/DDBJ whole genome shotgun (WGS) entry which is preliminary data.</text>
</comment>
<feature type="transmembrane region" description="Helical" evidence="7">
    <location>
        <begin position="355"/>
        <end position="379"/>
    </location>
</feature>
<dbReference type="OrthoDB" id="3185104at2"/>
<feature type="transmembrane region" description="Helical" evidence="7">
    <location>
        <begin position="432"/>
        <end position="456"/>
    </location>
</feature>
<dbReference type="PIRSF" id="PIRSF006060">
    <property type="entry name" value="AA_transporter"/>
    <property type="match status" value="1"/>
</dbReference>
<sequence>MSYDKTLTVSKLTLMNITAIISLSSIAFMATIGLASIFFYLLAAIFFLIPSALVCAELGGMLVKDNGGVYTWVKRAFGEKTGLIAIWMEWFNNVISFPASLSAIAATIVYIGFDQIEHSKLTLCLTMLAIFWLLTLFNYLPMRRVVILNIIGALLGMILPGVLLLAGAIYFLIMGQNHAHFNHLHNWLPELSFVTFALFVKTLASYSGIQATSFHVKNVQNPKRSIPKAMILSIVIIVLLSIISTLALVIITPQNSINPMSGLIQGISAVLNLAGLGEFQGLIALLIVIGMIAALSTWMLGPARAMQEVAQQKLLPQAFAKLNNNHMPTNVLLIQGVIGSLLSFVFLFMPTIQSAFALLIALTSQFTVFMWILIFAAAMRVRYKEPHIERIFHVGAKNNWLLNTICIFGILACLSGIFLGIFPPAFSHIQNIYAYVTTIVIADIIIILIPFLWIWWHKHQP</sequence>
<comment type="subcellular location">
    <subcellularLocation>
        <location evidence="1">Cell membrane</location>
        <topology evidence="1">Multi-pass membrane protein</topology>
    </subcellularLocation>
</comment>
<feature type="transmembrane region" description="Helical" evidence="7">
    <location>
        <begin position="119"/>
        <end position="140"/>
    </location>
</feature>
<feature type="transmembrane region" description="Helical" evidence="7">
    <location>
        <begin position="191"/>
        <end position="209"/>
    </location>
</feature>
<reference evidence="8" key="2">
    <citation type="submission" date="2020-09" db="EMBL/GenBank/DDBJ databases">
        <authorList>
            <person name="Sun Q."/>
            <person name="Zhou Y."/>
        </authorList>
    </citation>
    <scope>NUCLEOTIDE SEQUENCE</scope>
    <source>
        <strain evidence="8">CGMCC 1.15758</strain>
    </source>
</reference>
<proteinExistence type="predicted"/>
<feature type="transmembrane region" description="Helical" evidence="7">
    <location>
        <begin position="37"/>
        <end position="56"/>
    </location>
</feature>
<feature type="transmembrane region" description="Helical" evidence="7">
    <location>
        <begin position="147"/>
        <end position="171"/>
    </location>
</feature>
<name>A0A8J3E7Y5_9GAMM</name>
<dbReference type="AlphaFoldDB" id="A0A8J3E7Y5"/>
<evidence type="ECO:0000256" key="7">
    <source>
        <dbReference type="SAM" id="Phobius"/>
    </source>
</evidence>
<feature type="transmembrane region" description="Helical" evidence="7">
    <location>
        <begin position="12"/>
        <end position="31"/>
    </location>
</feature>
<dbReference type="PANTHER" id="PTHR42770:SF15">
    <property type="entry name" value="GLUTAMATE_GAMMA-AMINOBUTYRATE ANTIPORTER-RELATED"/>
    <property type="match status" value="1"/>
</dbReference>
<evidence type="ECO:0000256" key="1">
    <source>
        <dbReference type="ARBA" id="ARBA00004651"/>
    </source>
</evidence>
<reference evidence="8" key="1">
    <citation type="journal article" date="2014" name="Int. J. Syst. Evol. Microbiol.">
        <title>Complete genome sequence of Corynebacterium casei LMG S-19264T (=DSM 44701T), isolated from a smear-ripened cheese.</title>
        <authorList>
            <consortium name="US DOE Joint Genome Institute (JGI-PGF)"/>
            <person name="Walter F."/>
            <person name="Albersmeier A."/>
            <person name="Kalinowski J."/>
            <person name="Ruckert C."/>
        </authorList>
    </citation>
    <scope>NUCLEOTIDE SEQUENCE</scope>
    <source>
        <strain evidence="8">CGMCC 1.15758</strain>
    </source>
</reference>
<evidence type="ECO:0000256" key="6">
    <source>
        <dbReference type="ARBA" id="ARBA00023136"/>
    </source>
</evidence>
<keyword evidence="2" id="KW-0813">Transport</keyword>
<feature type="transmembrane region" description="Helical" evidence="7">
    <location>
        <begin position="90"/>
        <end position="113"/>
    </location>
</feature>
<keyword evidence="4 7" id="KW-0812">Transmembrane</keyword>
<organism evidence="8 9">
    <name type="scientific">Cysteiniphilum litorale</name>
    <dbReference type="NCBI Taxonomy" id="2056700"/>
    <lineage>
        <taxon>Bacteria</taxon>
        <taxon>Pseudomonadati</taxon>
        <taxon>Pseudomonadota</taxon>
        <taxon>Gammaproteobacteria</taxon>
        <taxon>Thiotrichales</taxon>
        <taxon>Fastidiosibacteraceae</taxon>
        <taxon>Cysteiniphilum</taxon>
    </lineage>
</organism>
<evidence type="ECO:0000256" key="2">
    <source>
        <dbReference type="ARBA" id="ARBA00022448"/>
    </source>
</evidence>
<protein>
    <submittedName>
        <fullName evidence="8">Amino acid transporter</fullName>
    </submittedName>
</protein>
<dbReference type="EMBL" id="BMJS01000002">
    <property type="protein sequence ID" value="GGF89693.1"/>
    <property type="molecule type" value="Genomic_DNA"/>
</dbReference>
<feature type="transmembrane region" description="Helical" evidence="7">
    <location>
        <begin position="279"/>
        <end position="300"/>
    </location>
</feature>
<keyword evidence="3" id="KW-1003">Cell membrane</keyword>
<dbReference type="RefSeq" id="WP_117001480.1">
    <property type="nucleotide sequence ID" value="NZ_BMJS01000002.1"/>
</dbReference>
<dbReference type="PANTHER" id="PTHR42770">
    <property type="entry name" value="AMINO ACID TRANSPORTER-RELATED"/>
    <property type="match status" value="1"/>
</dbReference>
<dbReference type="InterPro" id="IPR002293">
    <property type="entry name" value="AA/rel_permease1"/>
</dbReference>
<dbReference type="Gene3D" id="1.20.1740.10">
    <property type="entry name" value="Amino acid/polyamine transporter I"/>
    <property type="match status" value="1"/>
</dbReference>
<dbReference type="GO" id="GO:0005886">
    <property type="term" value="C:plasma membrane"/>
    <property type="evidence" value="ECO:0007669"/>
    <property type="project" value="UniProtKB-SubCell"/>
</dbReference>
<evidence type="ECO:0000313" key="8">
    <source>
        <dbReference type="EMBL" id="GGF89693.1"/>
    </source>
</evidence>
<keyword evidence="9" id="KW-1185">Reference proteome</keyword>
<feature type="transmembrane region" description="Helical" evidence="7">
    <location>
        <begin position="230"/>
        <end position="251"/>
    </location>
</feature>
<dbReference type="InterPro" id="IPR050367">
    <property type="entry name" value="APC_superfamily"/>
</dbReference>
<evidence type="ECO:0000256" key="5">
    <source>
        <dbReference type="ARBA" id="ARBA00022989"/>
    </source>
</evidence>
<feature type="transmembrane region" description="Helical" evidence="7">
    <location>
        <begin position="400"/>
        <end position="426"/>
    </location>
</feature>
<evidence type="ECO:0000313" key="9">
    <source>
        <dbReference type="Proteomes" id="UP000636949"/>
    </source>
</evidence>
<accession>A0A8J3E7Y5</accession>
<evidence type="ECO:0000256" key="3">
    <source>
        <dbReference type="ARBA" id="ARBA00022475"/>
    </source>
</evidence>